<proteinExistence type="predicted"/>
<reference evidence="2 3" key="1">
    <citation type="submission" date="2021-03" db="EMBL/GenBank/DDBJ databases">
        <title>Genomic Encyclopedia of Type Strains, Phase IV (KMG-IV): sequencing the most valuable type-strain genomes for metagenomic binning, comparative biology and taxonomic classification.</title>
        <authorList>
            <person name="Goeker M."/>
        </authorList>
    </citation>
    <scope>NUCLEOTIDE SEQUENCE [LARGE SCALE GENOMIC DNA]</scope>
    <source>
        <strain evidence="2 3">DSM 21600</strain>
    </source>
</reference>
<gene>
    <name evidence="2" type="ORF">J2Z17_004016</name>
</gene>
<dbReference type="Proteomes" id="UP000759443">
    <property type="component" value="Unassembled WGS sequence"/>
</dbReference>
<organism evidence="2 3">
    <name type="scientific">Rhizobium halophytocola</name>
    <dbReference type="NCBI Taxonomy" id="735519"/>
    <lineage>
        <taxon>Bacteria</taxon>
        <taxon>Pseudomonadati</taxon>
        <taxon>Pseudomonadota</taxon>
        <taxon>Alphaproteobacteria</taxon>
        <taxon>Hyphomicrobiales</taxon>
        <taxon>Rhizobiaceae</taxon>
        <taxon>Rhizobium/Agrobacterium group</taxon>
        <taxon>Rhizobium</taxon>
    </lineage>
</organism>
<dbReference type="EMBL" id="JAGGJU010000012">
    <property type="protein sequence ID" value="MBP1852558.1"/>
    <property type="molecule type" value="Genomic_DNA"/>
</dbReference>
<feature type="compositionally biased region" description="Basic and acidic residues" evidence="1">
    <location>
        <begin position="19"/>
        <end position="35"/>
    </location>
</feature>
<evidence type="ECO:0000256" key="1">
    <source>
        <dbReference type="SAM" id="MobiDB-lite"/>
    </source>
</evidence>
<sequence length="35" mass="3872">MFVMDEELSRHGHSAAGRSSKDPATADKAEKEKRV</sequence>
<feature type="region of interest" description="Disordered" evidence="1">
    <location>
        <begin position="1"/>
        <end position="35"/>
    </location>
</feature>
<protein>
    <submittedName>
        <fullName evidence="2">Uncharacterized protein</fullName>
    </submittedName>
</protein>
<comment type="caution">
    <text evidence="2">The sequence shown here is derived from an EMBL/GenBank/DDBJ whole genome shotgun (WGS) entry which is preliminary data.</text>
</comment>
<name>A0ABS4E3P6_9HYPH</name>
<evidence type="ECO:0000313" key="2">
    <source>
        <dbReference type="EMBL" id="MBP1852558.1"/>
    </source>
</evidence>
<keyword evidence="3" id="KW-1185">Reference proteome</keyword>
<evidence type="ECO:0000313" key="3">
    <source>
        <dbReference type="Proteomes" id="UP000759443"/>
    </source>
</evidence>
<accession>A0ABS4E3P6</accession>